<feature type="non-terminal residue" evidence="1">
    <location>
        <position position="48"/>
    </location>
</feature>
<protein>
    <submittedName>
        <fullName evidence="1">Uncharacterized protein</fullName>
    </submittedName>
</protein>
<dbReference type="EMBL" id="LXQA011111933">
    <property type="protein sequence ID" value="MCI85290.1"/>
    <property type="molecule type" value="Genomic_DNA"/>
</dbReference>
<sequence length="48" mass="5664">MVLFGFAHKVMEVFRFFGVGSGGGIWLYFWWIGALFPGLRFWRLPLPR</sequence>
<dbReference type="Proteomes" id="UP000265520">
    <property type="component" value="Unassembled WGS sequence"/>
</dbReference>
<reference evidence="1 2" key="1">
    <citation type="journal article" date="2018" name="Front. Plant Sci.">
        <title>Red Clover (Trifolium pratense) and Zigzag Clover (T. medium) - A Picture of Genomic Similarities and Differences.</title>
        <authorList>
            <person name="Dluhosova J."/>
            <person name="Istvanek J."/>
            <person name="Nedelnik J."/>
            <person name="Repkova J."/>
        </authorList>
    </citation>
    <scope>NUCLEOTIDE SEQUENCE [LARGE SCALE GENOMIC DNA]</scope>
    <source>
        <strain evidence="2">cv. 10/8</strain>
        <tissue evidence="1">Leaf</tissue>
    </source>
</reference>
<evidence type="ECO:0000313" key="1">
    <source>
        <dbReference type="EMBL" id="MCI85290.1"/>
    </source>
</evidence>
<dbReference type="AlphaFoldDB" id="A0A392VFX5"/>
<comment type="caution">
    <text evidence="1">The sequence shown here is derived from an EMBL/GenBank/DDBJ whole genome shotgun (WGS) entry which is preliminary data.</text>
</comment>
<keyword evidence="2" id="KW-1185">Reference proteome</keyword>
<proteinExistence type="predicted"/>
<organism evidence="1 2">
    <name type="scientific">Trifolium medium</name>
    <dbReference type="NCBI Taxonomy" id="97028"/>
    <lineage>
        <taxon>Eukaryota</taxon>
        <taxon>Viridiplantae</taxon>
        <taxon>Streptophyta</taxon>
        <taxon>Embryophyta</taxon>
        <taxon>Tracheophyta</taxon>
        <taxon>Spermatophyta</taxon>
        <taxon>Magnoliopsida</taxon>
        <taxon>eudicotyledons</taxon>
        <taxon>Gunneridae</taxon>
        <taxon>Pentapetalae</taxon>
        <taxon>rosids</taxon>
        <taxon>fabids</taxon>
        <taxon>Fabales</taxon>
        <taxon>Fabaceae</taxon>
        <taxon>Papilionoideae</taxon>
        <taxon>50 kb inversion clade</taxon>
        <taxon>NPAAA clade</taxon>
        <taxon>Hologalegina</taxon>
        <taxon>IRL clade</taxon>
        <taxon>Trifolieae</taxon>
        <taxon>Trifolium</taxon>
    </lineage>
</organism>
<accession>A0A392VFX5</accession>
<evidence type="ECO:0000313" key="2">
    <source>
        <dbReference type="Proteomes" id="UP000265520"/>
    </source>
</evidence>
<name>A0A392VFX5_9FABA</name>